<feature type="transmembrane region" description="Helical" evidence="1">
    <location>
        <begin position="145"/>
        <end position="164"/>
    </location>
</feature>
<keyword evidence="3" id="KW-1185">Reference proteome</keyword>
<gene>
    <name evidence="2" type="ORF">CEUSTIGMA_g4085.t1</name>
</gene>
<keyword evidence="1" id="KW-0812">Transmembrane</keyword>
<dbReference type="AlphaFoldDB" id="A0A250X131"/>
<dbReference type="Proteomes" id="UP000232323">
    <property type="component" value="Unassembled WGS sequence"/>
</dbReference>
<keyword evidence="1" id="KW-0472">Membrane</keyword>
<proteinExistence type="predicted"/>
<protein>
    <submittedName>
        <fullName evidence="2">Uncharacterized protein</fullName>
    </submittedName>
</protein>
<evidence type="ECO:0000313" key="2">
    <source>
        <dbReference type="EMBL" id="GAX76639.1"/>
    </source>
</evidence>
<reference evidence="2 3" key="1">
    <citation type="submission" date="2017-08" db="EMBL/GenBank/DDBJ databases">
        <title>Acidophilic green algal genome provides insights into adaptation to an acidic environment.</title>
        <authorList>
            <person name="Hirooka S."/>
            <person name="Hirose Y."/>
            <person name="Kanesaki Y."/>
            <person name="Higuchi S."/>
            <person name="Fujiwara T."/>
            <person name="Onuma R."/>
            <person name="Era A."/>
            <person name="Ohbayashi R."/>
            <person name="Uzuka A."/>
            <person name="Nozaki H."/>
            <person name="Yoshikawa H."/>
            <person name="Miyagishima S.Y."/>
        </authorList>
    </citation>
    <scope>NUCLEOTIDE SEQUENCE [LARGE SCALE GENOMIC DNA]</scope>
    <source>
        <strain evidence="2 3">NIES-2499</strain>
    </source>
</reference>
<dbReference type="EMBL" id="BEGY01000018">
    <property type="protein sequence ID" value="GAX76639.1"/>
    <property type="molecule type" value="Genomic_DNA"/>
</dbReference>
<name>A0A250X131_9CHLO</name>
<keyword evidence="1" id="KW-1133">Transmembrane helix</keyword>
<organism evidence="2 3">
    <name type="scientific">Chlamydomonas eustigma</name>
    <dbReference type="NCBI Taxonomy" id="1157962"/>
    <lineage>
        <taxon>Eukaryota</taxon>
        <taxon>Viridiplantae</taxon>
        <taxon>Chlorophyta</taxon>
        <taxon>core chlorophytes</taxon>
        <taxon>Chlorophyceae</taxon>
        <taxon>CS clade</taxon>
        <taxon>Chlamydomonadales</taxon>
        <taxon>Chlamydomonadaceae</taxon>
        <taxon>Chlamydomonas</taxon>
    </lineage>
</organism>
<feature type="transmembrane region" description="Helical" evidence="1">
    <location>
        <begin position="38"/>
        <end position="59"/>
    </location>
</feature>
<evidence type="ECO:0000256" key="1">
    <source>
        <dbReference type="SAM" id="Phobius"/>
    </source>
</evidence>
<feature type="transmembrane region" description="Helical" evidence="1">
    <location>
        <begin position="369"/>
        <end position="391"/>
    </location>
</feature>
<evidence type="ECO:0000313" key="3">
    <source>
        <dbReference type="Proteomes" id="UP000232323"/>
    </source>
</evidence>
<accession>A0A250X131</accession>
<feature type="transmembrane region" description="Helical" evidence="1">
    <location>
        <begin position="71"/>
        <end position="97"/>
    </location>
</feature>
<sequence length="392" mass="42650">MCTSLASSSFCLAGFHEPMQIAVICSLMHSTDLTQQHHVRAFLFNVASFLYLPCLTFTLGYNTVLIDWGSLALGVALGLLVYLFGLFCGFLMAYLAQNTPPLNKFWQRDGAWLTQSAISQAAAVSLGAPQAAAALLKTTVDSPPWLGTALAFVCTNFALAAVHKHAVLSGFAHLDIGLQVAMLAMPIFCGRMLFKTNRTIASLGLNTLSGGSRQASTHHAEMEMDVTPTAWSSAAMIASNSRDFFKDSFMYALKQNIPLSAMALGAICSMLLKAFECTANLVPWDTALINIALQFFVRTSETVSEGFQAVLLMFIASLYMAQDASFVSKRLGFKDHTAQLQGFAVNALYMSTVPLWQAENSQDGRSREILSILVSISIFLSMWCPLLSFIFC</sequence>
<feature type="transmembrane region" description="Helical" evidence="1">
    <location>
        <begin position="176"/>
        <end position="194"/>
    </location>
</feature>
<comment type="caution">
    <text evidence="2">The sequence shown here is derived from an EMBL/GenBank/DDBJ whole genome shotgun (WGS) entry which is preliminary data.</text>
</comment>